<feature type="coiled-coil region" evidence="1">
    <location>
        <begin position="25"/>
        <end position="52"/>
    </location>
</feature>
<keyword evidence="2" id="KW-0812">Transmembrane</keyword>
<proteinExistence type="predicted"/>
<keyword evidence="2" id="KW-0472">Membrane</keyword>
<accession>A0A9X4J4U3</accession>
<comment type="caution">
    <text evidence="3">The sequence shown here is derived from an EMBL/GenBank/DDBJ whole genome shotgun (WGS) entry which is preliminary data.</text>
</comment>
<keyword evidence="2" id="KW-1133">Transmembrane helix</keyword>
<sequence>MYFSELIFGFITFCGGCITVYLTAYSKEKGKNKALKEDLIETENEKKRIQAKFDTELESIKKQHALDIKKREFRYIDKREQFTKYFGLLESFHTKSNTLISDRFQSVMPDFFAAFASGDKDRISSAIKFFAETNNEIFRGLYEDLNKLKAETHGLRLVSSDELDSLLNELDAVMTNSINCTSEMLQFMSKPEFWQDQKLLTPYQENVERSAREVELVHSRVKKQMKAELDEI</sequence>
<protein>
    <submittedName>
        <fullName evidence="3">Uncharacterized protein</fullName>
    </submittedName>
</protein>
<organism evidence="3 4">
    <name type="scientific">Vibrio aestuarianus</name>
    <dbReference type="NCBI Taxonomy" id="28171"/>
    <lineage>
        <taxon>Bacteria</taxon>
        <taxon>Pseudomonadati</taxon>
        <taxon>Pseudomonadota</taxon>
        <taxon>Gammaproteobacteria</taxon>
        <taxon>Vibrionales</taxon>
        <taxon>Vibrionaceae</taxon>
        <taxon>Vibrio</taxon>
    </lineage>
</organism>
<keyword evidence="1" id="KW-0175">Coiled coil</keyword>
<dbReference type="AlphaFoldDB" id="A0A9X4J4U3"/>
<dbReference type="RefSeq" id="WP_274674357.1">
    <property type="nucleotide sequence ID" value="NZ_JAKNAP010000194.1"/>
</dbReference>
<dbReference type="Proteomes" id="UP001140973">
    <property type="component" value="Unassembled WGS sequence"/>
</dbReference>
<evidence type="ECO:0000313" key="3">
    <source>
        <dbReference type="EMBL" id="MDE1359224.1"/>
    </source>
</evidence>
<evidence type="ECO:0000313" key="4">
    <source>
        <dbReference type="Proteomes" id="UP001140973"/>
    </source>
</evidence>
<dbReference type="EMBL" id="JAKNAP010000194">
    <property type="protein sequence ID" value="MDE1359224.1"/>
    <property type="molecule type" value="Genomic_DNA"/>
</dbReference>
<feature type="transmembrane region" description="Helical" evidence="2">
    <location>
        <begin position="6"/>
        <end position="26"/>
    </location>
</feature>
<name>A0A9X4J4U3_9VIBR</name>
<gene>
    <name evidence="3" type="ORF">L9W73_18335</name>
</gene>
<reference evidence="3" key="1">
    <citation type="submission" date="2022-02" db="EMBL/GenBank/DDBJ databases">
        <title>Emergence and expansion in Europe of a Vibrio aestuarianus clonal complex pathogenic for oysters.</title>
        <authorList>
            <person name="Mesnil A."/>
            <person name="Travers M.-A."/>
        </authorList>
    </citation>
    <scope>NUCLEOTIDE SEQUENCE</scope>
    <source>
        <strain evidence="3">151-ITT-15-cp-1</strain>
    </source>
</reference>
<evidence type="ECO:0000256" key="2">
    <source>
        <dbReference type="SAM" id="Phobius"/>
    </source>
</evidence>
<evidence type="ECO:0000256" key="1">
    <source>
        <dbReference type="SAM" id="Coils"/>
    </source>
</evidence>